<proteinExistence type="predicted"/>
<comment type="caution">
    <text evidence="1">The sequence shown here is derived from an EMBL/GenBank/DDBJ whole genome shotgun (WGS) entry which is preliminary data.</text>
</comment>
<dbReference type="Proteomes" id="UP000321947">
    <property type="component" value="Unassembled WGS sequence"/>
</dbReference>
<dbReference type="AlphaFoldDB" id="A0A5A7TYD3"/>
<name>A0A5A7TYD3_CUCMM</name>
<dbReference type="EMBL" id="SSTD01002896">
    <property type="protein sequence ID" value="TYK27171.1"/>
    <property type="molecule type" value="Genomic_DNA"/>
</dbReference>
<dbReference type="EMBL" id="SSTE01012822">
    <property type="protein sequence ID" value="KAA0048583.1"/>
    <property type="molecule type" value="Genomic_DNA"/>
</dbReference>
<evidence type="ECO:0000313" key="4">
    <source>
        <dbReference type="Proteomes" id="UP000321947"/>
    </source>
</evidence>
<reference evidence="3 4" key="1">
    <citation type="submission" date="2019-08" db="EMBL/GenBank/DDBJ databases">
        <title>Draft genome sequences of two oriental melons (Cucumis melo L. var makuwa).</title>
        <authorList>
            <person name="Kwon S.-Y."/>
        </authorList>
    </citation>
    <scope>NUCLEOTIDE SEQUENCE [LARGE SCALE GENOMIC DNA]</scope>
    <source>
        <strain evidence="4">cv. Chang Bougi</strain>
        <strain evidence="3">cv. SW 3</strain>
        <tissue evidence="1">Leaf</tissue>
    </source>
</reference>
<evidence type="ECO:0000313" key="1">
    <source>
        <dbReference type="EMBL" id="KAA0048583.1"/>
    </source>
</evidence>
<accession>A0A5A7TYD3</accession>
<evidence type="ECO:0000313" key="3">
    <source>
        <dbReference type="Proteomes" id="UP000321393"/>
    </source>
</evidence>
<evidence type="ECO:0000313" key="2">
    <source>
        <dbReference type="EMBL" id="TYK27171.1"/>
    </source>
</evidence>
<dbReference type="Proteomes" id="UP000321393">
    <property type="component" value="Unassembled WGS sequence"/>
</dbReference>
<sequence length="76" mass="8091">MFALQETGVLSTNKNVRKSEKTSGKDMPTFFTTSKITSGEAFSTPCWYGVGNASFDVVTWVGQSGIGNASADVIFS</sequence>
<organism evidence="1 3">
    <name type="scientific">Cucumis melo var. makuwa</name>
    <name type="common">Oriental melon</name>
    <dbReference type="NCBI Taxonomy" id="1194695"/>
    <lineage>
        <taxon>Eukaryota</taxon>
        <taxon>Viridiplantae</taxon>
        <taxon>Streptophyta</taxon>
        <taxon>Embryophyta</taxon>
        <taxon>Tracheophyta</taxon>
        <taxon>Spermatophyta</taxon>
        <taxon>Magnoliopsida</taxon>
        <taxon>eudicotyledons</taxon>
        <taxon>Gunneridae</taxon>
        <taxon>Pentapetalae</taxon>
        <taxon>rosids</taxon>
        <taxon>fabids</taxon>
        <taxon>Cucurbitales</taxon>
        <taxon>Cucurbitaceae</taxon>
        <taxon>Benincaseae</taxon>
        <taxon>Cucumis</taxon>
    </lineage>
</organism>
<gene>
    <name evidence="2" type="ORF">E5676_scaffold236G00190</name>
    <name evidence="1" type="ORF">E6C27_scaffold61G002240</name>
</gene>
<protein>
    <submittedName>
        <fullName evidence="1">Uncharacterized protein</fullName>
    </submittedName>
</protein>